<dbReference type="SUPFAM" id="SSF158472">
    <property type="entry name" value="HAMP domain-like"/>
    <property type="match status" value="1"/>
</dbReference>
<reference evidence="2 3" key="1">
    <citation type="submission" date="2018-06" db="EMBL/GenBank/DDBJ databases">
        <authorList>
            <consortium name="Pathogen Informatics"/>
            <person name="Doyle S."/>
        </authorList>
    </citation>
    <scope>NUCLEOTIDE SEQUENCE [LARGE SCALE GENOMIC DNA]</scope>
    <source>
        <strain evidence="2 3">NCTC11938</strain>
    </source>
</reference>
<feature type="domain" description="HAMP" evidence="1">
    <location>
        <begin position="1"/>
        <end position="37"/>
    </location>
</feature>
<gene>
    <name evidence="2" type="primary">tsr_6</name>
    <name evidence="2" type="ORF">NCTC11938_05134</name>
</gene>
<accession>A0A379GIQ5</accession>
<dbReference type="GO" id="GO:0007165">
    <property type="term" value="P:signal transduction"/>
    <property type="evidence" value="ECO:0007669"/>
    <property type="project" value="InterPro"/>
</dbReference>
<dbReference type="CDD" id="cd06225">
    <property type="entry name" value="HAMP"/>
    <property type="match status" value="1"/>
</dbReference>
<organism evidence="2 3">
    <name type="scientific">Proteus mirabilis</name>
    <dbReference type="NCBI Taxonomy" id="584"/>
    <lineage>
        <taxon>Bacteria</taxon>
        <taxon>Pseudomonadati</taxon>
        <taxon>Pseudomonadota</taxon>
        <taxon>Gammaproteobacteria</taxon>
        <taxon>Enterobacterales</taxon>
        <taxon>Morganellaceae</taxon>
        <taxon>Proteus</taxon>
    </lineage>
</organism>
<dbReference type="Pfam" id="PF00672">
    <property type="entry name" value="HAMP"/>
    <property type="match status" value="1"/>
</dbReference>
<dbReference type="PROSITE" id="PS50885">
    <property type="entry name" value="HAMP"/>
    <property type="match status" value="1"/>
</dbReference>
<sequence>MSQGDLSMRVENHGNNEFGKLFNEMNKMKVSLSQMIASVKNAVNTISVSASEIATGNY</sequence>
<protein>
    <submittedName>
        <fullName evidence="2">Methyl-accepting chemotaxis protein</fullName>
    </submittedName>
</protein>
<dbReference type="AlphaFoldDB" id="A0A379GIQ5"/>
<dbReference type="InterPro" id="IPR003660">
    <property type="entry name" value="HAMP_dom"/>
</dbReference>
<evidence type="ECO:0000313" key="2">
    <source>
        <dbReference type="EMBL" id="SUC40832.1"/>
    </source>
</evidence>
<dbReference type="GO" id="GO:0016020">
    <property type="term" value="C:membrane"/>
    <property type="evidence" value="ECO:0007669"/>
    <property type="project" value="InterPro"/>
</dbReference>
<name>A0A379GIQ5_PROMI</name>
<dbReference type="Gene3D" id="1.10.287.950">
    <property type="entry name" value="Methyl-accepting chemotaxis protein"/>
    <property type="match status" value="1"/>
</dbReference>
<evidence type="ECO:0000313" key="3">
    <source>
        <dbReference type="Proteomes" id="UP000254191"/>
    </source>
</evidence>
<dbReference type="Proteomes" id="UP000254191">
    <property type="component" value="Unassembled WGS sequence"/>
</dbReference>
<evidence type="ECO:0000259" key="1">
    <source>
        <dbReference type="PROSITE" id="PS50885"/>
    </source>
</evidence>
<dbReference type="EMBL" id="UGTS01000006">
    <property type="protein sequence ID" value="SUC40832.1"/>
    <property type="molecule type" value="Genomic_DNA"/>
</dbReference>
<proteinExistence type="predicted"/>